<feature type="chain" id="PRO_5016138374" evidence="1">
    <location>
        <begin position="19"/>
        <end position="208"/>
    </location>
</feature>
<evidence type="ECO:0000313" key="2">
    <source>
        <dbReference type="EMBL" id="PZN83491.1"/>
    </source>
</evidence>
<dbReference type="Proteomes" id="UP000249396">
    <property type="component" value="Unassembled WGS sequence"/>
</dbReference>
<proteinExistence type="predicted"/>
<organism evidence="2 3">
    <name type="scientific">Candidatus Methylumidiphilus alinenensis</name>
    <dbReference type="NCBI Taxonomy" id="2202197"/>
    <lineage>
        <taxon>Bacteria</taxon>
        <taxon>Pseudomonadati</taxon>
        <taxon>Pseudomonadota</taxon>
        <taxon>Gammaproteobacteria</taxon>
        <taxon>Methylococcales</taxon>
        <taxon>Candidatus Methylumidiphilus</taxon>
    </lineage>
</organism>
<sequence length="208" mass="23262">MKHWIFISLVCATSSVFAAQNVELGCKHMRVVLDARLSPDVVEREWGSGNPRSESPATLELVGCEGQLLDRLVLDAPLAQLDPIPIRGAPNPTYLVSTDLTAEAGSYNGPLTIPIQVIRDHLIAAVARFDDKHIEPIHLALTGKASWRRVSQHNVDSLLSVSCQPKRHGFVTFYRHYFLSHQEWKVKVRTEDGLWESDGEFPSRNAFP</sequence>
<accession>A0A2W4RHX7</accession>
<feature type="signal peptide" evidence="1">
    <location>
        <begin position="1"/>
        <end position="18"/>
    </location>
</feature>
<name>A0A2W4RHX7_9GAMM</name>
<evidence type="ECO:0000256" key="1">
    <source>
        <dbReference type="SAM" id="SignalP"/>
    </source>
</evidence>
<keyword evidence="1" id="KW-0732">Signal</keyword>
<evidence type="ECO:0000313" key="3">
    <source>
        <dbReference type="Proteomes" id="UP000249396"/>
    </source>
</evidence>
<dbReference type="EMBL" id="QJPH01000186">
    <property type="protein sequence ID" value="PZN83491.1"/>
    <property type="molecule type" value="Genomic_DNA"/>
</dbReference>
<dbReference type="AlphaFoldDB" id="A0A2W4RHX7"/>
<gene>
    <name evidence="2" type="ORF">DM484_04285</name>
</gene>
<reference evidence="2 3" key="1">
    <citation type="journal article" date="2018" name="Aquat. Microb. Ecol.">
        <title>Gammaproteobacterial methanotrophs dominate.</title>
        <authorList>
            <person name="Rissanen A.J."/>
            <person name="Saarenheimo J."/>
            <person name="Tiirola M."/>
            <person name="Peura S."/>
            <person name="Aalto S.L."/>
            <person name="Karvinen A."/>
            <person name="Nykanen H."/>
        </authorList>
    </citation>
    <scope>NUCLEOTIDE SEQUENCE [LARGE SCALE GENOMIC DNA]</scope>
    <source>
        <strain evidence="2">AMbin10</strain>
    </source>
</reference>
<comment type="caution">
    <text evidence="2">The sequence shown here is derived from an EMBL/GenBank/DDBJ whole genome shotgun (WGS) entry which is preliminary data.</text>
</comment>
<protein>
    <submittedName>
        <fullName evidence="2">Uncharacterized protein</fullName>
    </submittedName>
</protein>